<dbReference type="PANTHER" id="PTHR30024:SF47">
    <property type="entry name" value="TAURINE-BINDING PERIPLASMIC PROTEIN"/>
    <property type="match status" value="1"/>
</dbReference>
<accession>A0A512TLV8</accession>
<dbReference type="SUPFAM" id="SSF53850">
    <property type="entry name" value="Periplasmic binding protein-like II"/>
    <property type="match status" value="1"/>
</dbReference>
<dbReference type="GO" id="GO:0042626">
    <property type="term" value="F:ATPase-coupled transmembrane transporter activity"/>
    <property type="evidence" value="ECO:0007669"/>
    <property type="project" value="InterPro"/>
</dbReference>
<dbReference type="GO" id="GO:0016020">
    <property type="term" value="C:membrane"/>
    <property type="evidence" value="ECO:0007669"/>
    <property type="project" value="InterPro"/>
</dbReference>
<comment type="subcellular location">
    <subcellularLocation>
        <location evidence="1">Periplasm</location>
    </subcellularLocation>
</comment>
<sequence length="339" mass="37059">MKKRILSILCAATMMLTLCACGNSGNESGSSSSEGKKLTKVTLGMTTWPTNELYHLAKEKGIFEQNGLDVNIQEFSSTTDSLSAFAGGKIDFCTAPSSETIAPYGEGGDFSVVLISDKSNGCEGLIAKSDIKKVEDLKGETIATQLYSVDHMFLLTLLDDAGMSDKDVNIVDMSIQNSGNAFIAGQCDAACVWDPYFSNAKNAGGTVLYSSEDNPNLITDTLVASSDMVNNNETAVNAIVKSFFEARKYWIDNPDDANTIMASKMGVDKEEFANEMKGLIIPDIEEELNLFKPADDYTYWAFTQNKIQKFMKDLGAINNEINCEKMLNDKFVKNYAESK</sequence>
<reference evidence="7 8" key="1">
    <citation type="submission" date="2019-07" db="EMBL/GenBank/DDBJ databases">
        <title>Whole genome shotgun sequence of Clostridium butyricum NBRC 3858.</title>
        <authorList>
            <person name="Hosoyama A."/>
            <person name="Uohara A."/>
            <person name="Ohji S."/>
            <person name="Ichikawa N."/>
        </authorList>
    </citation>
    <scope>NUCLEOTIDE SEQUENCE [LARGE SCALE GENOMIC DNA]</scope>
    <source>
        <strain evidence="7 8">NBRC 3858</strain>
    </source>
</reference>
<evidence type="ECO:0000256" key="1">
    <source>
        <dbReference type="ARBA" id="ARBA00004418"/>
    </source>
</evidence>
<dbReference type="InterPro" id="IPR015168">
    <property type="entry name" value="SsuA/THI5"/>
</dbReference>
<dbReference type="Gene3D" id="3.40.190.10">
    <property type="entry name" value="Periplasmic binding protein-like II"/>
    <property type="match status" value="2"/>
</dbReference>
<comment type="similarity">
    <text evidence="2">Belongs to the bacterial solute-binding protein SsuA/TauA family.</text>
</comment>
<protein>
    <recommendedName>
        <fullName evidence="6">Solute-binding protein family 3/N-terminal domain-containing protein</fullName>
    </recommendedName>
</protein>
<dbReference type="Pfam" id="PF09084">
    <property type="entry name" value="NMT1"/>
    <property type="match status" value="1"/>
</dbReference>
<gene>
    <name evidence="7" type="ORF">CBU02nite_17550</name>
</gene>
<evidence type="ECO:0000256" key="5">
    <source>
        <dbReference type="SAM" id="SignalP"/>
    </source>
</evidence>
<name>A0A512TLV8_CLOBU</name>
<organism evidence="7 8">
    <name type="scientific">Clostridium butyricum</name>
    <dbReference type="NCBI Taxonomy" id="1492"/>
    <lineage>
        <taxon>Bacteria</taxon>
        <taxon>Bacillati</taxon>
        <taxon>Bacillota</taxon>
        <taxon>Clostridia</taxon>
        <taxon>Eubacteriales</taxon>
        <taxon>Clostridiaceae</taxon>
        <taxon>Clostridium</taxon>
    </lineage>
</organism>
<dbReference type="AlphaFoldDB" id="A0A512TLV8"/>
<dbReference type="InterPro" id="IPR001638">
    <property type="entry name" value="Solute-binding_3/MltF_N"/>
</dbReference>
<dbReference type="PROSITE" id="PS51257">
    <property type="entry name" value="PROKAR_LIPOPROTEIN"/>
    <property type="match status" value="1"/>
</dbReference>
<evidence type="ECO:0000256" key="4">
    <source>
        <dbReference type="ARBA" id="ARBA00022729"/>
    </source>
</evidence>
<proteinExistence type="inferred from homology"/>
<evidence type="ECO:0000256" key="2">
    <source>
        <dbReference type="ARBA" id="ARBA00010742"/>
    </source>
</evidence>
<dbReference type="GO" id="GO:0042597">
    <property type="term" value="C:periplasmic space"/>
    <property type="evidence" value="ECO:0007669"/>
    <property type="project" value="UniProtKB-SubCell"/>
</dbReference>
<dbReference type="SMART" id="SM00062">
    <property type="entry name" value="PBPb"/>
    <property type="match status" value="1"/>
</dbReference>
<dbReference type="PANTHER" id="PTHR30024">
    <property type="entry name" value="ALIPHATIC SULFONATES-BINDING PROTEIN-RELATED"/>
    <property type="match status" value="1"/>
</dbReference>
<evidence type="ECO:0000313" key="8">
    <source>
        <dbReference type="Proteomes" id="UP000321089"/>
    </source>
</evidence>
<dbReference type="NCBIfam" id="TIGR01728">
    <property type="entry name" value="SsuA_fam"/>
    <property type="match status" value="1"/>
</dbReference>
<feature type="signal peptide" evidence="5">
    <location>
        <begin position="1"/>
        <end position="20"/>
    </location>
</feature>
<keyword evidence="4 5" id="KW-0732">Signal</keyword>
<dbReference type="Proteomes" id="UP000321089">
    <property type="component" value="Unassembled WGS sequence"/>
</dbReference>
<comment type="caution">
    <text evidence="7">The sequence shown here is derived from an EMBL/GenBank/DDBJ whole genome shotgun (WGS) entry which is preliminary data.</text>
</comment>
<feature type="chain" id="PRO_5038560903" description="Solute-binding protein family 3/N-terminal domain-containing protein" evidence="5">
    <location>
        <begin position="21"/>
        <end position="339"/>
    </location>
</feature>
<dbReference type="RefSeq" id="WP_146868369.1">
    <property type="nucleotide sequence ID" value="NZ_BKBC01000019.1"/>
</dbReference>
<evidence type="ECO:0000259" key="6">
    <source>
        <dbReference type="SMART" id="SM00062"/>
    </source>
</evidence>
<evidence type="ECO:0000256" key="3">
    <source>
        <dbReference type="ARBA" id="ARBA00022448"/>
    </source>
</evidence>
<keyword evidence="3" id="KW-0813">Transport</keyword>
<feature type="domain" description="Solute-binding protein family 3/N-terminal" evidence="6">
    <location>
        <begin position="42"/>
        <end position="254"/>
    </location>
</feature>
<evidence type="ECO:0000313" key="7">
    <source>
        <dbReference type="EMBL" id="GEQ21249.1"/>
    </source>
</evidence>
<dbReference type="CDD" id="cd13563">
    <property type="entry name" value="PBP2_SsuA_like_6"/>
    <property type="match status" value="1"/>
</dbReference>
<dbReference type="EMBL" id="BKBC01000019">
    <property type="protein sequence ID" value="GEQ21249.1"/>
    <property type="molecule type" value="Genomic_DNA"/>
</dbReference>
<dbReference type="InterPro" id="IPR010067">
    <property type="entry name" value="ABC_SsuA_sub-bd"/>
</dbReference>